<dbReference type="InterPro" id="IPR008391">
    <property type="entry name" value="AXE1_dom"/>
</dbReference>
<dbReference type="SUPFAM" id="SSF53474">
    <property type="entry name" value="alpha/beta-Hydrolases"/>
    <property type="match status" value="1"/>
</dbReference>
<comment type="caution">
    <text evidence="4">The sequence shown here is derived from an EMBL/GenBank/DDBJ whole genome shotgun (WGS) entry which is preliminary data.</text>
</comment>
<protein>
    <submittedName>
        <fullName evidence="4">Alpha/beta fold hydrolase</fullName>
    </submittedName>
</protein>
<dbReference type="EMBL" id="JACJVP010000011">
    <property type="protein sequence ID" value="MBB6670786.1"/>
    <property type="molecule type" value="Genomic_DNA"/>
</dbReference>
<dbReference type="Pfam" id="PF05448">
    <property type="entry name" value="AXE1"/>
    <property type="match status" value="1"/>
</dbReference>
<gene>
    <name evidence="4" type="ORF">H7C19_08810</name>
</gene>
<evidence type="ECO:0000256" key="1">
    <source>
        <dbReference type="PIRSR" id="PIRSR639069-1"/>
    </source>
</evidence>
<dbReference type="Proteomes" id="UP000547209">
    <property type="component" value="Unassembled WGS sequence"/>
</dbReference>
<name>A0A7X0RQS9_9BACL</name>
<sequence length="319" mass="35511">MPLIDMPLSELQTYGGISPRPVDFDDYWERALAEMRSVEPAVELIESDFKHPAVDCFDLYYTGVRNARIHAKYLRPKAAPAPHPAVVLLHGYAQNSGDWSEKLAFASMGYSVVAMDCRGQGGLSEDPGGVKGTTHHGHIIRGLDDEPGHLLFRHIFLDAAQLAGIVMGMPEVDPDRVGVTGWSQGGGLTLACAALEPRLKKAAPVYPFLCDYRRVWEMDLAKDAYRELSNYFRNHDPRHEREDEIFAKLGYIDVQFLAPRISAEVLLGVGLMDTVCPPSTQFAAYNKITAPKRTVVYPDFAHERLPDMHDLIVGFMADL</sequence>
<evidence type="ECO:0000256" key="2">
    <source>
        <dbReference type="PIRSR" id="PIRSR639069-2"/>
    </source>
</evidence>
<dbReference type="Gene3D" id="3.40.50.1820">
    <property type="entry name" value="alpha/beta hydrolase"/>
    <property type="match status" value="1"/>
</dbReference>
<reference evidence="4 5" key="1">
    <citation type="submission" date="2020-08" db="EMBL/GenBank/DDBJ databases">
        <title>Cohnella phylogeny.</title>
        <authorList>
            <person name="Dunlap C."/>
        </authorList>
    </citation>
    <scope>NUCLEOTIDE SEQUENCE [LARGE SCALE GENOMIC DNA]</scope>
    <source>
        <strain evidence="4 5">DSM 28246</strain>
    </source>
</reference>
<dbReference type="GO" id="GO:0005976">
    <property type="term" value="P:polysaccharide metabolic process"/>
    <property type="evidence" value="ECO:0007669"/>
    <property type="project" value="TreeGrafter"/>
</dbReference>
<proteinExistence type="predicted"/>
<feature type="active site" description="Charge relay system" evidence="1">
    <location>
        <position position="302"/>
    </location>
</feature>
<evidence type="ECO:0000313" key="5">
    <source>
        <dbReference type="Proteomes" id="UP000547209"/>
    </source>
</evidence>
<feature type="active site" description="Nucleophile" evidence="1">
    <location>
        <position position="183"/>
    </location>
</feature>
<evidence type="ECO:0000259" key="3">
    <source>
        <dbReference type="Pfam" id="PF05448"/>
    </source>
</evidence>
<dbReference type="RefSeq" id="WP_185142268.1">
    <property type="nucleotide sequence ID" value="NZ_JACJVP010000011.1"/>
</dbReference>
<keyword evidence="4" id="KW-0378">Hydrolase</keyword>
<feature type="domain" description="Acetyl xylan esterase" evidence="3">
    <location>
        <begin position="1"/>
        <end position="316"/>
    </location>
</feature>
<organism evidence="4 5">
    <name type="scientific">Cohnella nanjingensis</name>
    <dbReference type="NCBI Taxonomy" id="1387779"/>
    <lineage>
        <taxon>Bacteria</taxon>
        <taxon>Bacillati</taxon>
        <taxon>Bacillota</taxon>
        <taxon>Bacilli</taxon>
        <taxon>Bacillales</taxon>
        <taxon>Paenibacillaceae</taxon>
        <taxon>Cohnella</taxon>
    </lineage>
</organism>
<keyword evidence="5" id="KW-1185">Reference proteome</keyword>
<feature type="active site" description="Charge relay system" evidence="1">
    <location>
        <position position="273"/>
    </location>
</feature>
<feature type="binding site" evidence="2">
    <location>
        <position position="92"/>
    </location>
    <ligand>
        <name>substrate</name>
    </ligand>
</feature>
<dbReference type="AlphaFoldDB" id="A0A7X0RQS9"/>
<dbReference type="GO" id="GO:0052689">
    <property type="term" value="F:carboxylic ester hydrolase activity"/>
    <property type="evidence" value="ECO:0007669"/>
    <property type="project" value="TreeGrafter"/>
</dbReference>
<dbReference type="PANTHER" id="PTHR40111:SF1">
    <property type="entry name" value="CEPHALOSPORIN-C DEACETYLASE"/>
    <property type="match status" value="1"/>
</dbReference>
<dbReference type="PANTHER" id="PTHR40111">
    <property type="entry name" value="CEPHALOSPORIN-C DEACETYLASE"/>
    <property type="match status" value="1"/>
</dbReference>
<dbReference type="InterPro" id="IPR039069">
    <property type="entry name" value="CE7"/>
</dbReference>
<accession>A0A7X0RQS9</accession>
<dbReference type="InterPro" id="IPR029058">
    <property type="entry name" value="AB_hydrolase_fold"/>
</dbReference>
<evidence type="ECO:0000313" key="4">
    <source>
        <dbReference type="EMBL" id="MBB6670786.1"/>
    </source>
</evidence>